<evidence type="ECO:0000313" key="4">
    <source>
        <dbReference type="EMBL" id="ADY29045.1"/>
    </source>
</evidence>
<dbReference type="Proteomes" id="UP000007487">
    <property type="component" value="Chromosome"/>
</dbReference>
<reference evidence="4 5" key="1">
    <citation type="journal article" date="2011" name="Stand. Genomic Sci.">
        <title>Complete genome sequence of Cellulophaga lytica type strain (LIM- 21).</title>
        <authorList>
            <person name="Pati A."/>
            <person name="Abt B."/>
            <person name="Teshima H."/>
            <person name="Nolan M."/>
            <person name="Lapidus A."/>
            <person name="Lucas S."/>
            <person name="Hammon N."/>
            <person name="Deshpande S."/>
            <person name="Cheng J.F."/>
            <person name="Tapia R."/>
            <person name="Han C."/>
            <person name="Goodwin L."/>
            <person name="Pitluck S."/>
            <person name="Liolios K."/>
            <person name="Pagani I."/>
            <person name="Mavromatis K."/>
            <person name="Ovchinikova G."/>
            <person name="Chen A."/>
            <person name="Palaniappan K."/>
            <person name="Land M."/>
            <person name="Hauser L."/>
            <person name="Jeffries C.D."/>
            <person name="Detter J.C."/>
            <person name="Brambilla E.M."/>
            <person name="Kannan K.P."/>
            <person name="Rohde M."/>
            <person name="Spring S."/>
            <person name="Goker M."/>
            <person name="Woyke T."/>
            <person name="Bristow J."/>
            <person name="Eisen J.A."/>
            <person name="Markowitz V."/>
            <person name="Hugenholtz P."/>
            <person name="Kyrpides N.C."/>
            <person name="Klenk H.P."/>
            <person name="Ivanova N."/>
        </authorList>
    </citation>
    <scope>NUCLEOTIDE SEQUENCE [LARGE SCALE GENOMIC DNA]</scope>
    <source>
        <strain evidence="5">ATCC 23178 / DSM 7489 / JCM 8516 / NBRC 14961 / NCIMB 1423 / VKM B-1433 / Cy l20</strain>
    </source>
</reference>
<dbReference type="InterPro" id="IPR012373">
    <property type="entry name" value="Ferrdict_sens_TM"/>
</dbReference>
<dbReference type="Gene3D" id="2.60.120.1440">
    <property type="match status" value="1"/>
</dbReference>
<proteinExistence type="predicted"/>
<keyword evidence="1" id="KW-1133">Transmembrane helix</keyword>
<dbReference type="STRING" id="867900.Celly_1217"/>
<sequence>MIELVQKFIDNTISEEELITLKDWLVVPENKTLMEEYIKDDYNLNYSFLEPDTAASFVKIQQQINNNKPAKRIWPVVFKYAAVIILLVGFVYGIYMSGFLNIDNKLENQITLELPDGTIKPINVGKKVFFKINESNTQVKQEYTKLVYDQKEDENKKLVYNKLVVPYGERFQIQLSDGTIVFLNAGSSLRYPVAFNKPNNRKVYLQGEAYFDVAKNKKKPFFVETEKVNVTVLGTKFNVSTYANENNNSVVLQEGSVRVVSNNVVDNDSLTIMPGERVKLVNNKFIAEKVNVNKHIAWIDGSLLFINDEFKNIILELERHYNVKINNTNDALNNIRYTASFKKGETLESILELFTENTNFEFKIENKVVTLK</sequence>
<dbReference type="InterPro" id="IPR006860">
    <property type="entry name" value="FecR"/>
</dbReference>
<accession>F0RG79</accession>
<feature type="transmembrane region" description="Helical" evidence="1">
    <location>
        <begin position="76"/>
        <end position="95"/>
    </location>
</feature>
<name>F0RG79_CELLC</name>
<dbReference type="Pfam" id="PF04773">
    <property type="entry name" value="FecR"/>
    <property type="match status" value="1"/>
</dbReference>
<dbReference type="FunFam" id="2.60.120.1440:FF:000001">
    <property type="entry name" value="Putative anti-sigma factor"/>
    <property type="match status" value="1"/>
</dbReference>
<dbReference type="Gene3D" id="3.55.50.30">
    <property type="match status" value="1"/>
</dbReference>
<feature type="domain" description="FecR protein" evidence="2">
    <location>
        <begin position="164"/>
        <end position="258"/>
    </location>
</feature>
<organism evidence="4 5">
    <name type="scientific">Cellulophaga lytica (strain ATCC 23178 / DSM 7489 / JCM 8516 / NBRC 14961 / NCIMB 1423 / VKM B-1433 / Cy l20)</name>
    <dbReference type="NCBI Taxonomy" id="867900"/>
    <lineage>
        <taxon>Bacteria</taxon>
        <taxon>Pseudomonadati</taxon>
        <taxon>Bacteroidota</taxon>
        <taxon>Flavobacteriia</taxon>
        <taxon>Flavobacteriales</taxon>
        <taxon>Flavobacteriaceae</taxon>
        <taxon>Cellulophaga</taxon>
    </lineage>
</organism>
<dbReference type="EMBL" id="CP002534">
    <property type="protein sequence ID" value="ADY29045.1"/>
    <property type="molecule type" value="Genomic_DNA"/>
</dbReference>
<dbReference type="HOGENOM" id="CLU_050192_1_1_10"/>
<keyword evidence="1" id="KW-0472">Membrane</keyword>
<dbReference type="RefSeq" id="WP_013620793.1">
    <property type="nucleotide sequence ID" value="NC_015167.1"/>
</dbReference>
<keyword evidence="1" id="KW-0812">Transmembrane</keyword>
<evidence type="ECO:0000259" key="3">
    <source>
        <dbReference type="Pfam" id="PF16344"/>
    </source>
</evidence>
<evidence type="ECO:0000259" key="2">
    <source>
        <dbReference type="Pfam" id="PF04773"/>
    </source>
</evidence>
<protein>
    <submittedName>
        <fullName evidence="4">Anti-FecI sigma factor, FecR</fullName>
    </submittedName>
</protein>
<keyword evidence="5" id="KW-1185">Reference proteome</keyword>
<dbReference type="GO" id="GO:0016989">
    <property type="term" value="F:sigma factor antagonist activity"/>
    <property type="evidence" value="ECO:0007669"/>
    <property type="project" value="TreeGrafter"/>
</dbReference>
<evidence type="ECO:0000256" key="1">
    <source>
        <dbReference type="SAM" id="Phobius"/>
    </source>
</evidence>
<dbReference type="PANTHER" id="PTHR30273:SF2">
    <property type="entry name" value="PROTEIN FECR"/>
    <property type="match status" value="1"/>
</dbReference>
<dbReference type="OrthoDB" id="704021at2"/>
<dbReference type="Pfam" id="PF16344">
    <property type="entry name" value="FecR_C"/>
    <property type="match status" value="1"/>
</dbReference>
<dbReference type="InterPro" id="IPR032508">
    <property type="entry name" value="FecR_C"/>
</dbReference>
<dbReference type="KEGG" id="cly:Celly_1217"/>
<dbReference type="PANTHER" id="PTHR30273">
    <property type="entry name" value="PERIPLASMIC SIGNAL SENSOR AND SIGMA FACTOR ACTIVATOR FECR-RELATED"/>
    <property type="match status" value="1"/>
</dbReference>
<gene>
    <name evidence="4" type="ordered locus">Celly_1217</name>
</gene>
<evidence type="ECO:0000313" key="5">
    <source>
        <dbReference type="Proteomes" id="UP000007487"/>
    </source>
</evidence>
<dbReference type="AlphaFoldDB" id="F0RG79"/>
<feature type="domain" description="Protein FecR C-terminal" evidence="3">
    <location>
        <begin position="303"/>
        <end position="370"/>
    </location>
</feature>
<dbReference type="eggNOG" id="COG3712">
    <property type="taxonomic scope" value="Bacteria"/>
</dbReference>